<evidence type="ECO:0000313" key="1">
    <source>
        <dbReference type="EMBL" id="MFC1428610.1"/>
    </source>
</evidence>
<evidence type="ECO:0000313" key="4">
    <source>
        <dbReference type="Proteomes" id="UP001592530"/>
    </source>
</evidence>
<keyword evidence="3" id="KW-1185">Reference proteome</keyword>
<organism evidence="2 4">
    <name type="scientific">Streptacidiphilus alkalitolerans</name>
    <dbReference type="NCBI Taxonomy" id="3342712"/>
    <lineage>
        <taxon>Bacteria</taxon>
        <taxon>Bacillati</taxon>
        <taxon>Actinomycetota</taxon>
        <taxon>Actinomycetes</taxon>
        <taxon>Kitasatosporales</taxon>
        <taxon>Streptomycetaceae</taxon>
        <taxon>Streptacidiphilus</taxon>
    </lineage>
</organism>
<dbReference type="Proteomes" id="UP001592530">
    <property type="component" value="Unassembled WGS sequence"/>
</dbReference>
<sequence>MNPDDELLHTDSAGDALYAAPARDQRGTLLYIHPTGESSVYLPTTAVDALRTALAGPAAASGAVTEDYPGELEHLRQLRETIVRLNVDGADEDDRLNRLLWDHYGDPRYTARTTAPSSR</sequence>
<comment type="caution">
    <text evidence="2">The sequence shown here is derived from an EMBL/GenBank/DDBJ whole genome shotgun (WGS) entry which is preliminary data.</text>
</comment>
<dbReference type="RefSeq" id="WP_380528118.1">
    <property type="nucleotide sequence ID" value="NZ_JBHEZY010000024.1"/>
</dbReference>
<dbReference type="EMBL" id="JBHEZY010000024">
    <property type="protein sequence ID" value="MFC1436072.1"/>
    <property type="molecule type" value="Genomic_DNA"/>
</dbReference>
<dbReference type="Proteomes" id="UP001592529">
    <property type="component" value="Unassembled WGS sequence"/>
</dbReference>
<reference evidence="3 4" key="1">
    <citation type="submission" date="2024-09" db="EMBL/GenBank/DDBJ databases">
        <authorList>
            <person name="Lee S.D."/>
        </authorList>
    </citation>
    <scope>NUCLEOTIDE SEQUENCE [LARGE SCALE GENOMIC DNA]</scope>
    <source>
        <strain evidence="1 3">N1-12</strain>
        <strain evidence="2 4">N1-3</strain>
    </source>
</reference>
<proteinExistence type="predicted"/>
<gene>
    <name evidence="1" type="ORF">ACEZCY_36150</name>
    <name evidence="2" type="ORF">ACEZDB_36105</name>
</gene>
<evidence type="ECO:0000313" key="3">
    <source>
        <dbReference type="Proteomes" id="UP001592529"/>
    </source>
</evidence>
<protein>
    <submittedName>
        <fullName evidence="2">Uncharacterized protein</fullName>
    </submittedName>
</protein>
<dbReference type="EMBL" id="JBHFAA010000025">
    <property type="protein sequence ID" value="MFC1428610.1"/>
    <property type="molecule type" value="Genomic_DNA"/>
</dbReference>
<name>A0ABV6XDM8_9ACTN</name>
<accession>A0ABV6XDM8</accession>
<evidence type="ECO:0000313" key="2">
    <source>
        <dbReference type="EMBL" id="MFC1436072.1"/>
    </source>
</evidence>